<gene>
    <name evidence="18" type="ORF">ABW22_10660</name>
</gene>
<evidence type="ECO:0000313" key="19">
    <source>
        <dbReference type="Proteomes" id="UP000064243"/>
    </source>
</evidence>
<dbReference type="PATRIC" id="fig|36861.3.peg.1798"/>
<evidence type="ECO:0000256" key="15">
    <source>
        <dbReference type="PIRSR" id="PIRSR603187-1"/>
    </source>
</evidence>
<keyword evidence="9 17" id="KW-0378">Hydrolase</keyword>
<feature type="binding site" description="in dimeric form" evidence="16">
    <location>
        <position position="233"/>
    </location>
    <ligand>
        <name>Ca(2+)</name>
        <dbReference type="ChEBI" id="CHEBI:29108"/>
        <label>1</label>
    </ligand>
</feature>
<keyword evidence="7 16" id="KW-0479">Metal-binding</keyword>
<dbReference type="GO" id="GO:0005509">
    <property type="term" value="F:calcium ion binding"/>
    <property type="evidence" value="ECO:0007669"/>
    <property type="project" value="TreeGrafter"/>
</dbReference>
<keyword evidence="5" id="KW-1134">Transmembrane beta strand</keyword>
<evidence type="ECO:0000256" key="12">
    <source>
        <dbReference type="ARBA" id="ARBA00023098"/>
    </source>
</evidence>
<keyword evidence="14 17" id="KW-0998">Cell outer membrane</keyword>
<dbReference type="SUPFAM" id="SSF56931">
    <property type="entry name" value="Outer membrane phospholipase A (OMPLA)"/>
    <property type="match status" value="1"/>
</dbReference>
<keyword evidence="19" id="KW-1185">Reference proteome</keyword>
<comment type="subunit">
    <text evidence="4 17">Homodimer; dimerization is reversible, and the dimeric form is the active one.</text>
</comment>
<comment type="similarity">
    <text evidence="3 17">Belongs to the phospholipase A1 family.</text>
</comment>
<dbReference type="Proteomes" id="UP000064243">
    <property type="component" value="Unassembled WGS sequence"/>
</dbReference>
<proteinExistence type="inferred from homology"/>
<feature type="active site" description="Proton acceptor" evidence="15">
    <location>
        <position position="228"/>
    </location>
</feature>
<dbReference type="EMBL" id="LDUG01000025">
    <property type="protein sequence ID" value="KVW95603.1"/>
    <property type="molecule type" value="Genomic_DNA"/>
</dbReference>
<feature type="active site" description="Nucleophile" evidence="15">
    <location>
        <position position="230"/>
    </location>
</feature>
<evidence type="ECO:0000256" key="13">
    <source>
        <dbReference type="ARBA" id="ARBA00023136"/>
    </source>
</evidence>
<evidence type="ECO:0000256" key="4">
    <source>
        <dbReference type="ARBA" id="ARBA00011702"/>
    </source>
</evidence>
<dbReference type="Gene3D" id="2.40.230.10">
    <property type="entry name" value="Phospholipase A1"/>
    <property type="match status" value="1"/>
</dbReference>
<evidence type="ECO:0000256" key="17">
    <source>
        <dbReference type="RuleBase" id="RU366027"/>
    </source>
</evidence>
<feature type="binding site" description="in dimeric form" evidence="16">
    <location>
        <position position="192"/>
    </location>
    <ligand>
        <name>Ca(2+)</name>
        <dbReference type="ChEBI" id="CHEBI:29108"/>
        <label>1</label>
    </ligand>
</feature>
<keyword evidence="13" id="KW-0472">Membrane</keyword>
<comment type="function">
    <text evidence="17">Hydrolysis of phosphatidylcholine with phospholipase A2 (EC 3.1.1.4) and phospholipase A1 (EC 3.1.1.32) activities.</text>
</comment>
<dbReference type="PRINTS" id="PR01486">
    <property type="entry name" value="PHPHLIPASEA1"/>
</dbReference>
<evidence type="ECO:0000313" key="18">
    <source>
        <dbReference type="EMBL" id="KVW95603.1"/>
    </source>
</evidence>
<evidence type="ECO:0000256" key="5">
    <source>
        <dbReference type="ARBA" id="ARBA00022452"/>
    </source>
</evidence>
<comment type="catalytic activity">
    <reaction evidence="2 17">
        <text>a 1,2-diacyl-sn-glycero-3-phosphocholine + H2O = a 1-acyl-sn-glycero-3-phosphocholine + a fatty acid + H(+)</text>
        <dbReference type="Rhea" id="RHEA:15801"/>
        <dbReference type="ChEBI" id="CHEBI:15377"/>
        <dbReference type="ChEBI" id="CHEBI:15378"/>
        <dbReference type="ChEBI" id="CHEBI:28868"/>
        <dbReference type="ChEBI" id="CHEBI:57643"/>
        <dbReference type="ChEBI" id="CHEBI:58168"/>
        <dbReference type="EC" id="3.1.1.4"/>
    </reaction>
</comment>
<evidence type="ECO:0000256" key="14">
    <source>
        <dbReference type="ARBA" id="ARBA00023237"/>
    </source>
</evidence>
<dbReference type="InterPro" id="IPR036541">
    <property type="entry name" value="PLipase_A1_sf"/>
</dbReference>
<evidence type="ECO:0000256" key="2">
    <source>
        <dbReference type="ARBA" id="ARBA00001604"/>
    </source>
</evidence>
<dbReference type="AlphaFoldDB" id="A0A106BN78"/>
<dbReference type="CDD" id="cd00541">
    <property type="entry name" value="OMPLA"/>
    <property type="match status" value="1"/>
</dbReference>
<reference evidence="18 19" key="1">
    <citation type="journal article" date="2015" name="Appl. Environ. Microbiol.">
        <title>Aerobic and Anaerobic Thiosulfate Oxidation by a Cold-Adapted, Subglacial Chemoautotroph.</title>
        <authorList>
            <person name="Harrold Z.R."/>
            <person name="Skidmore M.L."/>
            <person name="Hamilton T.L."/>
            <person name="Desch L."/>
            <person name="Amada K."/>
            <person name="van Gelder W."/>
            <person name="Glover K."/>
            <person name="Roden E.E."/>
            <person name="Boyd E.S."/>
        </authorList>
    </citation>
    <scope>NUCLEOTIDE SEQUENCE [LARGE SCALE GENOMIC DNA]</scope>
    <source>
        <strain evidence="18 19">RG</strain>
    </source>
</reference>
<evidence type="ECO:0000256" key="16">
    <source>
        <dbReference type="PIRSR" id="PIRSR603187-2"/>
    </source>
</evidence>
<name>A0A106BN78_THIDE</name>
<organism evidence="18 19">
    <name type="scientific">Thiobacillus denitrificans</name>
    <dbReference type="NCBI Taxonomy" id="36861"/>
    <lineage>
        <taxon>Bacteria</taxon>
        <taxon>Pseudomonadati</taxon>
        <taxon>Pseudomonadota</taxon>
        <taxon>Betaproteobacteria</taxon>
        <taxon>Nitrosomonadales</taxon>
        <taxon>Thiobacillaceae</taxon>
        <taxon>Thiobacillus</taxon>
    </lineage>
</organism>
<dbReference type="GO" id="GO:0004623">
    <property type="term" value="F:phospholipase A2 activity"/>
    <property type="evidence" value="ECO:0007669"/>
    <property type="project" value="UniProtKB-EC"/>
</dbReference>
<evidence type="ECO:0000256" key="3">
    <source>
        <dbReference type="ARBA" id="ARBA00010525"/>
    </source>
</evidence>
<accession>A0A106BN78</accession>
<evidence type="ECO:0000256" key="9">
    <source>
        <dbReference type="ARBA" id="ARBA00022801"/>
    </source>
</evidence>
<evidence type="ECO:0000256" key="8">
    <source>
        <dbReference type="ARBA" id="ARBA00022729"/>
    </source>
</evidence>
<evidence type="ECO:0000256" key="7">
    <source>
        <dbReference type="ARBA" id="ARBA00022723"/>
    </source>
</evidence>
<evidence type="ECO:0000256" key="6">
    <source>
        <dbReference type="ARBA" id="ARBA00022692"/>
    </source>
</evidence>
<dbReference type="PANTHER" id="PTHR40457">
    <property type="entry name" value="PHOSPHOLIPASE A1"/>
    <property type="match status" value="1"/>
</dbReference>
<feature type="binding site" description="in dimeric form" evidence="16">
    <location>
        <position position="272"/>
    </location>
    <ligand>
        <name>Ca(2+)</name>
        <dbReference type="ChEBI" id="CHEBI:29108"/>
        <label>1</label>
    </ligand>
</feature>
<evidence type="ECO:0000256" key="1">
    <source>
        <dbReference type="ARBA" id="ARBA00000111"/>
    </source>
</evidence>
<comment type="caution">
    <text evidence="18">The sequence shown here is derived from an EMBL/GenBank/DDBJ whole genome shotgun (WGS) entry which is preliminary data.</text>
</comment>
<dbReference type="RefSeq" id="WP_059756077.1">
    <property type="nucleotide sequence ID" value="NZ_LDUG01000025.1"/>
</dbReference>
<comment type="subcellular location">
    <subcellularLocation>
        <location evidence="17">Cell outer membrane</location>
        <topology evidence="17">Multi-pass membrane protein</topology>
    </subcellularLocation>
    <text evidence="17">One of the very few enzymes located there.</text>
</comment>
<protein>
    <recommendedName>
        <fullName evidence="17">Phospholipase A1</fullName>
        <ecNumber evidence="17">3.1.1.32</ecNumber>
        <ecNumber evidence="17">3.1.1.4</ecNumber>
    </recommendedName>
    <alternativeName>
        <fullName evidence="17">Phosphatidylcholine 1-acylhydrolase</fullName>
    </alternativeName>
</protein>
<sequence>MANKHYSPGRILLALLGAGLLNHGQAASIADWEGCSSIPADVDRLACYDRVSGRSQPEPEAASVPTADARADVLPGLPPVAAQQIPVEPEPELLSALSRHWELDDEAKQGAFLFRPHRPNYFLPIKYSNSPNNTPFQDTFAQPDLGLDPVEAELQLSFKIKGMEGVFGHDNLDLWFGYTITSFWQAYNDTISSPFRETNYEPEAMLVFRTDYEIAGFRGRFINLGMVHQSNGRSEGLSRSWNRVYAQFGLERDNLSLLIRPWYRIPERDEDDNPDIEDYLGHGDLLAVYRKGRNAYSLLLRNNFKSTDNRGAVKLNWSFPLYGRLKGYVQYFNGYGESLVDYDHSQQSLGFGVSLTEGM</sequence>
<dbReference type="PANTHER" id="PTHR40457:SF1">
    <property type="entry name" value="PHOSPHOLIPASE A1"/>
    <property type="match status" value="1"/>
</dbReference>
<dbReference type="GO" id="GO:0009279">
    <property type="term" value="C:cell outer membrane"/>
    <property type="evidence" value="ECO:0007669"/>
    <property type="project" value="UniProtKB-SubCell"/>
</dbReference>
<keyword evidence="10 16" id="KW-0106">Calcium</keyword>
<keyword evidence="11 17" id="KW-0442">Lipid degradation</keyword>
<dbReference type="OrthoDB" id="188433at2"/>
<dbReference type="EC" id="3.1.1.4" evidence="17"/>
<evidence type="ECO:0000256" key="11">
    <source>
        <dbReference type="ARBA" id="ARBA00022963"/>
    </source>
</evidence>
<keyword evidence="12 17" id="KW-0443">Lipid metabolism</keyword>
<comment type="cofactor">
    <cofactor evidence="17">
        <name>Ca(2+)</name>
        <dbReference type="ChEBI" id="CHEBI:29108"/>
    </cofactor>
    <text evidence="17">Binds 1 Ca(2+) ion per monomer. In the dimeric form the Ca(2+) is bound by different amino acids with binding of each Ca(2+) shared with ligands coming from each monomer. The Ca(2+) ion may have a role in catalysis.</text>
</comment>
<dbReference type="Pfam" id="PF02253">
    <property type="entry name" value="PLA1"/>
    <property type="match status" value="1"/>
</dbReference>
<dbReference type="EC" id="3.1.1.32" evidence="17"/>
<keyword evidence="8" id="KW-0732">Signal</keyword>
<feature type="binding site" description="in dimeric form" evidence="16">
    <location>
        <position position="238"/>
    </location>
    <ligand>
        <name>Ca(2+)</name>
        <dbReference type="ChEBI" id="CHEBI:29108"/>
        <label>1</label>
    </ligand>
</feature>
<evidence type="ECO:0000256" key="10">
    <source>
        <dbReference type="ARBA" id="ARBA00022837"/>
    </source>
</evidence>
<dbReference type="InterPro" id="IPR003187">
    <property type="entry name" value="PLipase_A1"/>
</dbReference>
<comment type="catalytic activity">
    <reaction evidence="1 17">
        <text>a 1,2-diacyl-sn-glycero-3-phosphocholine + H2O = a 2-acyl-sn-glycero-3-phosphocholine + a fatty acid + H(+)</text>
        <dbReference type="Rhea" id="RHEA:18689"/>
        <dbReference type="ChEBI" id="CHEBI:15377"/>
        <dbReference type="ChEBI" id="CHEBI:15378"/>
        <dbReference type="ChEBI" id="CHEBI:28868"/>
        <dbReference type="ChEBI" id="CHEBI:57643"/>
        <dbReference type="ChEBI" id="CHEBI:57875"/>
        <dbReference type="EC" id="3.1.1.32"/>
    </reaction>
</comment>
<dbReference type="GO" id="GO:0008970">
    <property type="term" value="F:phospholipase A1 activity"/>
    <property type="evidence" value="ECO:0007669"/>
    <property type="project" value="UniProtKB-EC"/>
</dbReference>
<keyword evidence="6" id="KW-0812">Transmembrane</keyword>
<dbReference type="GO" id="GO:0016042">
    <property type="term" value="P:lipid catabolic process"/>
    <property type="evidence" value="ECO:0007669"/>
    <property type="project" value="UniProtKB-KW"/>
</dbReference>